<evidence type="ECO:0000256" key="2">
    <source>
        <dbReference type="ARBA" id="ARBA00004924"/>
    </source>
</evidence>
<comment type="caution">
    <text evidence="17">The sequence shown here is derived from an EMBL/GenBank/DDBJ whole genome shotgun (WGS) entry which is preliminary data.</text>
</comment>
<proteinExistence type="inferred from homology"/>
<evidence type="ECO:0000256" key="14">
    <source>
        <dbReference type="ARBA" id="ARBA00032738"/>
    </source>
</evidence>
<dbReference type="RefSeq" id="WP_075976131.1">
    <property type="nucleotide sequence ID" value="NZ_MKQR01000017.1"/>
</dbReference>
<evidence type="ECO:0000256" key="7">
    <source>
        <dbReference type="ARBA" id="ARBA00022827"/>
    </source>
</evidence>
<keyword evidence="9" id="KW-0560">Oxidoreductase</keyword>
<dbReference type="EMBL" id="MKQR01000017">
    <property type="protein sequence ID" value="OLR92242.1"/>
    <property type="molecule type" value="Genomic_DNA"/>
</dbReference>
<dbReference type="EC" id="1.14.13.59" evidence="4"/>
<dbReference type="SUPFAM" id="SSF51905">
    <property type="entry name" value="FAD/NAD(P)-binding domain"/>
    <property type="match status" value="2"/>
</dbReference>
<keyword evidence="10 17" id="KW-0503">Monooxygenase</keyword>
<evidence type="ECO:0000256" key="4">
    <source>
        <dbReference type="ARBA" id="ARBA00013076"/>
    </source>
</evidence>
<dbReference type="PANTHER" id="PTHR42802">
    <property type="entry name" value="MONOOXYGENASE"/>
    <property type="match status" value="1"/>
</dbReference>
<keyword evidence="18" id="KW-1185">Reference proteome</keyword>
<dbReference type="PRINTS" id="PR00368">
    <property type="entry name" value="FADPNR"/>
</dbReference>
<evidence type="ECO:0000256" key="11">
    <source>
        <dbReference type="ARBA" id="ARBA00029939"/>
    </source>
</evidence>
<name>A0A1Q9LJL7_9PSEU</name>
<keyword evidence="6" id="KW-0285">Flavoprotein</keyword>
<comment type="cofactor">
    <cofactor evidence="1">
        <name>FAD</name>
        <dbReference type="ChEBI" id="CHEBI:57692"/>
    </cofactor>
</comment>
<dbReference type="AlphaFoldDB" id="A0A1Q9LJL7"/>
<evidence type="ECO:0000313" key="18">
    <source>
        <dbReference type="Proteomes" id="UP000186040"/>
    </source>
</evidence>
<keyword evidence="8" id="KW-0521">NADP</keyword>
<evidence type="ECO:0000256" key="16">
    <source>
        <dbReference type="SAM" id="MobiDB-lite"/>
    </source>
</evidence>
<evidence type="ECO:0000256" key="12">
    <source>
        <dbReference type="ARBA" id="ARBA00031158"/>
    </source>
</evidence>
<feature type="region of interest" description="Disordered" evidence="16">
    <location>
        <begin position="1"/>
        <end position="22"/>
    </location>
</feature>
<evidence type="ECO:0000256" key="8">
    <source>
        <dbReference type="ARBA" id="ARBA00022857"/>
    </source>
</evidence>
<dbReference type="PANTHER" id="PTHR42802:SF1">
    <property type="entry name" value="L-ORNITHINE N(5)-MONOOXYGENASE"/>
    <property type="match status" value="1"/>
</dbReference>
<keyword evidence="7" id="KW-0274">FAD</keyword>
<evidence type="ECO:0000256" key="10">
    <source>
        <dbReference type="ARBA" id="ARBA00023033"/>
    </source>
</evidence>
<evidence type="ECO:0000256" key="15">
    <source>
        <dbReference type="ARBA" id="ARBA00048407"/>
    </source>
</evidence>
<comment type="catalytic activity">
    <reaction evidence="15">
        <text>L-lysine + NADPH + O2 = N(6)-hydroxy-L-lysine + NADP(+) + H2O</text>
        <dbReference type="Rhea" id="RHEA:23228"/>
        <dbReference type="ChEBI" id="CHEBI:15377"/>
        <dbReference type="ChEBI" id="CHEBI:15379"/>
        <dbReference type="ChEBI" id="CHEBI:32551"/>
        <dbReference type="ChEBI" id="CHEBI:57783"/>
        <dbReference type="ChEBI" id="CHEBI:57820"/>
        <dbReference type="ChEBI" id="CHEBI:58349"/>
        <dbReference type="EC" id="1.14.13.59"/>
    </reaction>
</comment>
<gene>
    <name evidence="17" type="ORF">BJP25_23270</name>
</gene>
<dbReference type="Pfam" id="PF13434">
    <property type="entry name" value="Lys_Orn_oxgnase"/>
    <property type="match status" value="1"/>
</dbReference>
<evidence type="ECO:0000313" key="17">
    <source>
        <dbReference type="EMBL" id="OLR92242.1"/>
    </source>
</evidence>
<evidence type="ECO:0000256" key="9">
    <source>
        <dbReference type="ARBA" id="ARBA00023002"/>
    </source>
</evidence>
<comment type="pathway">
    <text evidence="2">Siderophore biosynthesis.</text>
</comment>
<accession>A0A1Q9LJL7</accession>
<dbReference type="InterPro" id="IPR025700">
    <property type="entry name" value="Lys/Orn_oxygenase"/>
</dbReference>
<comment type="similarity">
    <text evidence="3">Belongs to the lysine N(6)-hydroxylase/L-ornithine N(5)-oxygenase family.</text>
</comment>
<sequence length="469" mass="50984">MTTHPMSSPHPGTPDPTAPPTGEVLDVVGIGIGPSNLSLAALLAGAERTAGPGAPGGDGVRAVFLDRAERFTWHAGLMLPDVQMQVHYLKDLVTPVDPTSPYSFPAFLVENKRFYRLLVTGRSKVPRREFEQYCQWAAERVPNLRFGVDVRAVDWDGELFTVETGEGTYRARNVVTGTGLDPKLPACATGFEPHRVFHASQVLAQPRDFTGLRVAVVGGGQSGAEVVHHLLSTPDRPAAVLWGTSRDNLLPLDDTPFVDELFVPNYSTYFHGLPAARRAALVERQRMASDGVSASLLEAIYQRLYDLEELDGLDRPCRVLLGHRLTSVTDAAGALRTGWLAGDGSGLTEDVDVVICATGYRHDLPAPLHRLRELLVPGGELAVRADFSLEWRGPEQNRVYVQNAARHRFGVADPNLSLLAWRSATIANSLLGFERYDTGAVRAALDWVGHPAADADPDHDVPMAVLGHR</sequence>
<evidence type="ECO:0000256" key="6">
    <source>
        <dbReference type="ARBA" id="ARBA00022630"/>
    </source>
</evidence>
<evidence type="ECO:0000256" key="3">
    <source>
        <dbReference type="ARBA" id="ARBA00007588"/>
    </source>
</evidence>
<dbReference type="Proteomes" id="UP000186040">
    <property type="component" value="Unassembled WGS sequence"/>
</dbReference>
<dbReference type="GO" id="GO:0047091">
    <property type="term" value="F:L-lysine 6-monooxygenase (NADPH) activity"/>
    <property type="evidence" value="ECO:0007669"/>
    <property type="project" value="UniProtKB-EC"/>
</dbReference>
<dbReference type="STRING" id="1193682.BJP25_23270"/>
<evidence type="ECO:0000256" key="1">
    <source>
        <dbReference type="ARBA" id="ARBA00001974"/>
    </source>
</evidence>
<dbReference type="InterPro" id="IPR036188">
    <property type="entry name" value="FAD/NAD-bd_sf"/>
</dbReference>
<evidence type="ECO:0000256" key="5">
    <source>
        <dbReference type="ARBA" id="ARBA00016406"/>
    </source>
</evidence>
<dbReference type="Gene3D" id="3.50.50.60">
    <property type="entry name" value="FAD/NAD(P)-binding domain"/>
    <property type="match status" value="1"/>
</dbReference>
<organism evidence="17 18">
    <name type="scientific">Actinokineospora bangkokensis</name>
    <dbReference type="NCBI Taxonomy" id="1193682"/>
    <lineage>
        <taxon>Bacteria</taxon>
        <taxon>Bacillati</taxon>
        <taxon>Actinomycetota</taxon>
        <taxon>Actinomycetes</taxon>
        <taxon>Pseudonocardiales</taxon>
        <taxon>Pseudonocardiaceae</taxon>
        <taxon>Actinokineospora</taxon>
    </lineage>
</organism>
<evidence type="ECO:0000256" key="13">
    <source>
        <dbReference type="ARBA" id="ARBA00032493"/>
    </source>
</evidence>
<protein>
    <recommendedName>
        <fullName evidence="5">L-lysine N6-monooxygenase MbtG</fullName>
        <ecNumber evidence="4">1.14.13.59</ecNumber>
    </recommendedName>
    <alternativeName>
        <fullName evidence="14">Lysine 6-N-hydroxylase</fullName>
    </alternativeName>
    <alternativeName>
        <fullName evidence="13">Lysine N6-hydroxylase</fullName>
    </alternativeName>
    <alternativeName>
        <fullName evidence="11">Lysine-N-oxygenase</fullName>
    </alternativeName>
    <alternativeName>
        <fullName evidence="12">Mycobactin synthase protein G</fullName>
    </alternativeName>
</protein>
<reference evidence="17 18" key="1">
    <citation type="submission" date="2016-10" db="EMBL/GenBank/DDBJ databases">
        <title>The Draft Genome Sequence of Actinokineospora bangkokensis 44EHWT reveals the biosynthetic pathway of antifungal compounds Thailandins with unusual extender unit butylmalonyl-CoA.</title>
        <authorList>
            <person name="Greule A."/>
            <person name="Intra B."/>
            <person name="Flemming S."/>
            <person name="Rommel M.G."/>
            <person name="Panbangred W."/>
            <person name="Bechthold A."/>
        </authorList>
    </citation>
    <scope>NUCLEOTIDE SEQUENCE [LARGE SCALE GENOMIC DNA]</scope>
    <source>
        <strain evidence="17 18">44EHW</strain>
    </source>
</reference>